<feature type="compositionally biased region" description="Basic and acidic residues" evidence="1">
    <location>
        <begin position="100"/>
        <end position="121"/>
    </location>
</feature>
<reference evidence="2" key="1">
    <citation type="submission" date="2002-06" db="EMBL/GenBank/DDBJ databases">
        <authorList>
            <person name="Liu C.L."/>
            <person name="Lee Y.K."/>
            <person name="Lee H.K."/>
        </authorList>
    </citation>
    <scope>NUCLEOTIDE SEQUENCE</scope>
</reference>
<keyword evidence="2" id="KW-0670">Pyruvate</keyword>
<dbReference type="AlphaFoldDB" id="Q7XYY9"/>
<proteinExistence type="evidence at transcript level"/>
<dbReference type="EMBL" id="AY124027">
    <property type="protein sequence ID" value="AAN39008.1"/>
    <property type="molecule type" value="mRNA"/>
</dbReference>
<name>Q7XYY9_GRIJA</name>
<dbReference type="GO" id="GO:0051213">
    <property type="term" value="F:dioxygenase activity"/>
    <property type="evidence" value="ECO:0007669"/>
    <property type="project" value="UniProtKB-KW"/>
</dbReference>
<feature type="non-terminal residue" evidence="2">
    <location>
        <position position="1"/>
    </location>
</feature>
<evidence type="ECO:0000313" key="2">
    <source>
        <dbReference type="EMBL" id="AAN39008.1"/>
    </source>
</evidence>
<keyword evidence="2" id="KW-0223">Dioxygenase</keyword>
<organism evidence="2">
    <name type="scientific">Griffithsia japonica</name>
    <name type="common">Red alga</name>
    <dbReference type="NCBI Taxonomy" id="83288"/>
    <lineage>
        <taxon>Eukaryota</taxon>
        <taxon>Rhodophyta</taxon>
        <taxon>Florideophyceae</taxon>
        <taxon>Rhodymeniophycidae</taxon>
        <taxon>Ceramiales</taxon>
        <taxon>Ceramiaceae</taxon>
        <taxon>Griffithsia</taxon>
    </lineage>
</organism>
<feature type="region of interest" description="Disordered" evidence="1">
    <location>
        <begin position="93"/>
        <end position="127"/>
    </location>
</feature>
<keyword evidence="2" id="KW-0560">Oxidoreductase</keyword>
<accession>Q7XYY9</accession>
<evidence type="ECO:0000256" key="1">
    <source>
        <dbReference type="SAM" id="MobiDB-lite"/>
    </source>
</evidence>
<protein>
    <submittedName>
        <fullName evidence="2">Putative 4-hydroxyphenylpyruvate dioxygenase oxidoreductase protein</fullName>
    </submittedName>
</protein>
<sequence length="143" mass="14645">HEDESRSAACSDCRRLGPVPSIQHHHLMSRRALLSVRPCHALPVSACAAPLQDLHSSAGRAIHVGASATGCVRGTGPGVPVADPVPCGAVGVRRPSGLGRRAEPGGREPDVPDGRCADRAEGAGATGRGHCVQPCALRPHRGV</sequence>
<feature type="non-terminal residue" evidence="2">
    <location>
        <position position="143"/>
    </location>
</feature>